<dbReference type="CDD" id="cd00383">
    <property type="entry name" value="trans_reg_C"/>
    <property type="match status" value="1"/>
</dbReference>
<keyword evidence="5" id="KW-0804">Transcription</keyword>
<organism evidence="10 11">
    <name type="scientific">Acidovorax facilis</name>
    <dbReference type="NCBI Taxonomy" id="12917"/>
    <lineage>
        <taxon>Bacteria</taxon>
        <taxon>Pseudomonadati</taxon>
        <taxon>Pseudomonadota</taxon>
        <taxon>Betaproteobacteria</taxon>
        <taxon>Burkholderiales</taxon>
        <taxon>Comamonadaceae</taxon>
        <taxon>Acidovorax</taxon>
    </lineage>
</organism>
<dbReference type="InterPro" id="IPR016032">
    <property type="entry name" value="Sig_transdc_resp-reg_C-effctor"/>
</dbReference>
<evidence type="ECO:0000256" key="2">
    <source>
        <dbReference type="ARBA" id="ARBA00023012"/>
    </source>
</evidence>
<dbReference type="Pfam" id="PF00486">
    <property type="entry name" value="Trans_reg_C"/>
    <property type="match status" value="1"/>
</dbReference>
<feature type="modified residue" description="4-aspartylphosphate" evidence="6">
    <location>
        <position position="52"/>
    </location>
</feature>
<evidence type="ECO:0000313" key="10">
    <source>
        <dbReference type="EMBL" id="MFC3934979.1"/>
    </source>
</evidence>
<dbReference type="EMBL" id="JBHSAJ010000027">
    <property type="protein sequence ID" value="MFC3934979.1"/>
    <property type="molecule type" value="Genomic_DNA"/>
</dbReference>
<dbReference type="PANTHER" id="PTHR48111">
    <property type="entry name" value="REGULATOR OF RPOS"/>
    <property type="match status" value="1"/>
</dbReference>
<dbReference type="Proteomes" id="UP001595693">
    <property type="component" value="Unassembled WGS sequence"/>
</dbReference>
<feature type="domain" description="Response regulatory" evidence="8">
    <location>
        <begin position="3"/>
        <end position="117"/>
    </location>
</feature>
<dbReference type="PROSITE" id="PS51755">
    <property type="entry name" value="OMPR_PHOB"/>
    <property type="match status" value="1"/>
</dbReference>
<keyword evidence="1 6" id="KW-0597">Phosphoprotein</keyword>
<keyword evidence="2" id="KW-0902">Two-component regulatory system</keyword>
<dbReference type="Gene3D" id="3.40.50.2300">
    <property type="match status" value="1"/>
</dbReference>
<dbReference type="SMART" id="SM00448">
    <property type="entry name" value="REC"/>
    <property type="match status" value="1"/>
</dbReference>
<feature type="domain" description="OmpR/PhoB-type" evidence="9">
    <location>
        <begin position="134"/>
        <end position="238"/>
    </location>
</feature>
<evidence type="ECO:0000256" key="4">
    <source>
        <dbReference type="ARBA" id="ARBA00023125"/>
    </source>
</evidence>
<dbReference type="Gene3D" id="6.10.250.690">
    <property type="match status" value="1"/>
</dbReference>
<dbReference type="Gene3D" id="1.10.10.10">
    <property type="entry name" value="Winged helix-like DNA-binding domain superfamily/Winged helix DNA-binding domain"/>
    <property type="match status" value="1"/>
</dbReference>
<gene>
    <name evidence="10" type="ORF">ACFOW3_10100</name>
</gene>
<evidence type="ECO:0000259" key="8">
    <source>
        <dbReference type="PROSITE" id="PS50110"/>
    </source>
</evidence>
<accession>A0ABV8D934</accession>
<evidence type="ECO:0000256" key="5">
    <source>
        <dbReference type="ARBA" id="ARBA00023163"/>
    </source>
</evidence>
<dbReference type="PROSITE" id="PS50110">
    <property type="entry name" value="RESPONSE_REGULATORY"/>
    <property type="match status" value="1"/>
</dbReference>
<dbReference type="InterPro" id="IPR001867">
    <property type="entry name" value="OmpR/PhoB-type_DNA-bd"/>
</dbReference>
<evidence type="ECO:0000256" key="7">
    <source>
        <dbReference type="PROSITE-ProRule" id="PRU01091"/>
    </source>
</evidence>
<dbReference type="PANTHER" id="PTHR48111:SF1">
    <property type="entry name" value="TWO-COMPONENT RESPONSE REGULATOR ORR33"/>
    <property type="match status" value="1"/>
</dbReference>
<dbReference type="InterPro" id="IPR011006">
    <property type="entry name" value="CheY-like_superfamily"/>
</dbReference>
<dbReference type="InterPro" id="IPR036388">
    <property type="entry name" value="WH-like_DNA-bd_sf"/>
</dbReference>
<reference evidence="11" key="1">
    <citation type="journal article" date="2019" name="Int. J. Syst. Evol. Microbiol.">
        <title>The Global Catalogue of Microorganisms (GCM) 10K type strain sequencing project: providing services to taxonomists for standard genome sequencing and annotation.</title>
        <authorList>
            <consortium name="The Broad Institute Genomics Platform"/>
            <consortium name="The Broad Institute Genome Sequencing Center for Infectious Disease"/>
            <person name="Wu L."/>
            <person name="Ma J."/>
        </authorList>
    </citation>
    <scope>NUCLEOTIDE SEQUENCE [LARGE SCALE GENOMIC DNA]</scope>
    <source>
        <strain evidence="11">CCUG 2113</strain>
    </source>
</reference>
<evidence type="ECO:0000256" key="6">
    <source>
        <dbReference type="PROSITE-ProRule" id="PRU00169"/>
    </source>
</evidence>
<evidence type="ECO:0000256" key="3">
    <source>
        <dbReference type="ARBA" id="ARBA00023015"/>
    </source>
</evidence>
<sequence>MATILIVEDDALLLDALTGQLQQLEFGVHTASSVAEATTLLQSQAVDGIILDLGLPGADGMELLTWARTHIAGLPVLILTARDGVEDRVLGLNAGADDYITKPFNMQELQARLQAMLRRARQPAFTQASSAAGGASTTIGPLVLDHASHSAALNGDLLDLTQREWELLELLVNRCGEVVTRDDVLAAWRASPPEPGQTAAPPLNSNALEVYVHRLRKKLDTSPLAIRNIRGLGYMLNRP</sequence>
<dbReference type="RefSeq" id="WP_055395176.1">
    <property type="nucleotide sequence ID" value="NZ_CP183985.1"/>
</dbReference>
<dbReference type="SMART" id="SM00862">
    <property type="entry name" value="Trans_reg_C"/>
    <property type="match status" value="1"/>
</dbReference>
<protein>
    <submittedName>
        <fullName evidence="10">Response regulator transcription factor</fullName>
    </submittedName>
</protein>
<dbReference type="Pfam" id="PF00072">
    <property type="entry name" value="Response_reg"/>
    <property type="match status" value="1"/>
</dbReference>
<feature type="DNA-binding region" description="OmpR/PhoB-type" evidence="7">
    <location>
        <begin position="134"/>
        <end position="238"/>
    </location>
</feature>
<keyword evidence="3" id="KW-0805">Transcription regulation</keyword>
<comment type="caution">
    <text evidence="10">The sequence shown here is derived from an EMBL/GenBank/DDBJ whole genome shotgun (WGS) entry which is preliminary data.</text>
</comment>
<evidence type="ECO:0000259" key="9">
    <source>
        <dbReference type="PROSITE" id="PS51755"/>
    </source>
</evidence>
<evidence type="ECO:0000256" key="1">
    <source>
        <dbReference type="ARBA" id="ARBA00022553"/>
    </source>
</evidence>
<evidence type="ECO:0000313" key="11">
    <source>
        <dbReference type="Proteomes" id="UP001595693"/>
    </source>
</evidence>
<dbReference type="InterPro" id="IPR039420">
    <property type="entry name" value="WalR-like"/>
</dbReference>
<keyword evidence="4 7" id="KW-0238">DNA-binding</keyword>
<keyword evidence="11" id="KW-1185">Reference proteome</keyword>
<proteinExistence type="predicted"/>
<dbReference type="SUPFAM" id="SSF46894">
    <property type="entry name" value="C-terminal effector domain of the bipartite response regulators"/>
    <property type="match status" value="1"/>
</dbReference>
<dbReference type="InterPro" id="IPR001789">
    <property type="entry name" value="Sig_transdc_resp-reg_receiver"/>
</dbReference>
<name>A0ABV8D934_9BURK</name>
<dbReference type="SUPFAM" id="SSF52172">
    <property type="entry name" value="CheY-like"/>
    <property type="match status" value="1"/>
</dbReference>